<dbReference type="Proteomes" id="UP000245626">
    <property type="component" value="Unassembled WGS sequence"/>
</dbReference>
<gene>
    <name evidence="1" type="ORF">IE53DRAFT_390113</name>
</gene>
<reference evidence="1 2" key="1">
    <citation type="journal article" date="2018" name="Mol. Biol. Evol.">
        <title>Broad Genomic Sampling Reveals a Smut Pathogenic Ancestry of the Fungal Clade Ustilaginomycotina.</title>
        <authorList>
            <person name="Kijpornyongpan T."/>
            <person name="Mondo S.J."/>
            <person name="Barry K."/>
            <person name="Sandor L."/>
            <person name="Lee J."/>
            <person name="Lipzen A."/>
            <person name="Pangilinan J."/>
            <person name="LaButti K."/>
            <person name="Hainaut M."/>
            <person name="Henrissat B."/>
            <person name="Grigoriev I.V."/>
            <person name="Spatafora J.W."/>
            <person name="Aime M.C."/>
        </authorList>
    </citation>
    <scope>NUCLEOTIDE SEQUENCE [LARGE SCALE GENOMIC DNA]</scope>
    <source>
        <strain evidence="1 2">SA 807</strain>
    </source>
</reference>
<dbReference type="EMBL" id="KZ820350">
    <property type="protein sequence ID" value="PWN47743.1"/>
    <property type="molecule type" value="Genomic_DNA"/>
</dbReference>
<evidence type="ECO:0000313" key="1">
    <source>
        <dbReference type="EMBL" id="PWN47743.1"/>
    </source>
</evidence>
<sequence length="456" mass="53101">MRASIASNLPPELLRHIIELTLSDFYQFSQYESTLEFFNEEHERQSKLPKLLTVNRHWYQVVSDLLYSRPIQIPRCKTLVKFLNSMSRDPRKKDLVRHLIFDGEHISTQEIDVILSTLPNLRALVLYPCIHGTGIVVDQETKELRLSYNASLPPSQSLRWLCFDVSPDGLVDDPQGPSSVRESDFELLVNTTHRLTDFLKEGKVTEMVTSYWPSLVRLDLEALCDSPSFRAPALRTITNFLSSPHLAPELRILVLNLDTSDDYEDELDSDEDEDEPVLHRANREEDRKEILNLLRKASDCFPKLEFVEIAIDREILTTRPENLEPIEFGGRKNWNRKRAKNRCQFELLRKGIRELDLKRVSVSLQLDGEEDIISWMHLAGSDRWSEMSFSNELYDWTPKAQHKMRSGQYTMGELALADSDGSDPILEQTYDSNDVWEFVQRFRSRWLRSWRGALDD</sequence>
<organism evidence="1 2">
    <name type="scientific">Violaceomyces palustris</name>
    <dbReference type="NCBI Taxonomy" id="1673888"/>
    <lineage>
        <taxon>Eukaryota</taxon>
        <taxon>Fungi</taxon>
        <taxon>Dikarya</taxon>
        <taxon>Basidiomycota</taxon>
        <taxon>Ustilaginomycotina</taxon>
        <taxon>Ustilaginomycetes</taxon>
        <taxon>Violaceomycetales</taxon>
        <taxon>Violaceomycetaceae</taxon>
        <taxon>Violaceomyces</taxon>
    </lineage>
</organism>
<evidence type="ECO:0000313" key="2">
    <source>
        <dbReference type="Proteomes" id="UP000245626"/>
    </source>
</evidence>
<proteinExistence type="predicted"/>
<name>A0ACD0NPK8_9BASI</name>
<protein>
    <submittedName>
        <fullName evidence="1">Uncharacterized protein</fullName>
    </submittedName>
</protein>
<keyword evidence="2" id="KW-1185">Reference proteome</keyword>
<accession>A0ACD0NPK8</accession>